<evidence type="ECO:0000256" key="3">
    <source>
        <dbReference type="ARBA" id="ARBA00022475"/>
    </source>
</evidence>
<keyword evidence="5" id="KW-0677">Repeat</keyword>
<feature type="non-terminal residue" evidence="11">
    <location>
        <position position="1"/>
    </location>
</feature>
<evidence type="ECO:0000256" key="6">
    <source>
        <dbReference type="ARBA" id="ARBA00022989"/>
    </source>
</evidence>
<evidence type="ECO:0000259" key="10">
    <source>
        <dbReference type="PROSITE" id="PS51371"/>
    </source>
</evidence>
<dbReference type="SMART" id="SM01091">
    <property type="entry name" value="CorC_HlyC"/>
    <property type="match status" value="1"/>
</dbReference>
<dbReference type="GO" id="GO:0005886">
    <property type="term" value="C:plasma membrane"/>
    <property type="evidence" value="ECO:0007669"/>
    <property type="project" value="UniProtKB-SubCell"/>
</dbReference>
<dbReference type="Pfam" id="PF03471">
    <property type="entry name" value="CorC_HlyC"/>
    <property type="match status" value="1"/>
</dbReference>
<dbReference type="InterPro" id="IPR002550">
    <property type="entry name" value="CNNM"/>
</dbReference>
<dbReference type="InterPro" id="IPR036318">
    <property type="entry name" value="FAD-bd_PCMH-like_sf"/>
</dbReference>
<reference evidence="11" key="1">
    <citation type="submission" date="2018-05" db="EMBL/GenBank/DDBJ databases">
        <authorList>
            <person name="Lanie J.A."/>
            <person name="Ng W.-L."/>
            <person name="Kazmierczak K.M."/>
            <person name="Andrzejewski T.M."/>
            <person name="Davidsen T.M."/>
            <person name="Wayne K.J."/>
            <person name="Tettelin H."/>
            <person name="Glass J.I."/>
            <person name="Rusch D."/>
            <person name="Podicherti R."/>
            <person name="Tsui H.-C.T."/>
            <person name="Winkler M.E."/>
        </authorList>
    </citation>
    <scope>NUCLEOTIDE SEQUENCE</scope>
</reference>
<evidence type="ECO:0000256" key="2">
    <source>
        <dbReference type="ARBA" id="ARBA00006337"/>
    </source>
</evidence>
<dbReference type="EMBL" id="UINC01001008">
    <property type="protein sequence ID" value="SUZ67331.1"/>
    <property type="molecule type" value="Genomic_DNA"/>
</dbReference>
<dbReference type="FunFam" id="3.10.580.10:FF:000002">
    <property type="entry name" value="Magnesium/cobalt efflux protein CorC"/>
    <property type="match status" value="1"/>
</dbReference>
<evidence type="ECO:0000256" key="5">
    <source>
        <dbReference type="ARBA" id="ARBA00022737"/>
    </source>
</evidence>
<gene>
    <name evidence="11" type="ORF">METZ01_LOCUS20185</name>
</gene>
<proteinExistence type="inferred from homology"/>
<dbReference type="InterPro" id="IPR044751">
    <property type="entry name" value="Ion_transp-like_CBS"/>
</dbReference>
<dbReference type="PANTHER" id="PTHR22777">
    <property type="entry name" value="HEMOLYSIN-RELATED"/>
    <property type="match status" value="1"/>
</dbReference>
<keyword evidence="7" id="KW-0129">CBS domain</keyword>
<dbReference type="InterPro" id="IPR016169">
    <property type="entry name" value="FAD-bd_PCMH_sub2"/>
</dbReference>
<keyword evidence="3" id="KW-1003">Cell membrane</keyword>
<dbReference type="InterPro" id="IPR046342">
    <property type="entry name" value="CBS_dom_sf"/>
</dbReference>
<evidence type="ECO:0000256" key="9">
    <source>
        <dbReference type="SAM" id="Phobius"/>
    </source>
</evidence>
<protein>
    <recommendedName>
        <fullName evidence="10">CBS domain-containing protein</fullName>
    </recommendedName>
</protein>
<comment type="similarity">
    <text evidence="2">Belongs to the UPF0053 family.</text>
</comment>
<dbReference type="AlphaFoldDB" id="A0A381PK02"/>
<evidence type="ECO:0000256" key="8">
    <source>
        <dbReference type="ARBA" id="ARBA00023136"/>
    </source>
</evidence>
<feature type="transmembrane region" description="Helical" evidence="9">
    <location>
        <begin position="55"/>
        <end position="76"/>
    </location>
</feature>
<organism evidence="11">
    <name type="scientific">marine metagenome</name>
    <dbReference type="NCBI Taxonomy" id="408172"/>
    <lineage>
        <taxon>unclassified sequences</taxon>
        <taxon>metagenomes</taxon>
        <taxon>ecological metagenomes</taxon>
    </lineage>
</organism>
<feature type="domain" description="CBS" evidence="10">
    <location>
        <begin position="262"/>
        <end position="319"/>
    </location>
</feature>
<evidence type="ECO:0000256" key="7">
    <source>
        <dbReference type="ARBA" id="ARBA00023122"/>
    </source>
</evidence>
<keyword evidence="8 9" id="KW-0472">Membrane</keyword>
<feature type="transmembrane region" description="Helical" evidence="9">
    <location>
        <begin position="83"/>
        <end position="101"/>
    </location>
</feature>
<feature type="domain" description="CBS" evidence="10">
    <location>
        <begin position="197"/>
        <end position="256"/>
    </location>
</feature>
<dbReference type="InterPro" id="IPR005170">
    <property type="entry name" value="Transptr-assoc_dom"/>
</dbReference>
<comment type="subcellular location">
    <subcellularLocation>
        <location evidence="1">Cell membrane</location>
        <topology evidence="1">Multi-pass membrane protein</topology>
    </subcellularLocation>
</comment>
<evidence type="ECO:0000313" key="11">
    <source>
        <dbReference type="EMBL" id="SUZ67331.1"/>
    </source>
</evidence>
<dbReference type="InterPro" id="IPR000644">
    <property type="entry name" value="CBS_dom"/>
</dbReference>
<dbReference type="Pfam" id="PF01595">
    <property type="entry name" value="CNNM"/>
    <property type="match status" value="1"/>
</dbReference>
<dbReference type="PANTHER" id="PTHR22777:SF32">
    <property type="entry name" value="UPF0053 INNER MEMBRANE PROTEIN YFJD"/>
    <property type="match status" value="1"/>
</dbReference>
<dbReference type="SUPFAM" id="SSF56176">
    <property type="entry name" value="FAD-binding/transporter-associated domain-like"/>
    <property type="match status" value="1"/>
</dbReference>
<sequence>VATLVVVVLLVALIVLRLIEVTFVRLGRARAAGLDEANEGNSQLSELIADREVLLAPVTVLRVVCQVGLIALAIFIGQATDRTLLVTVIAAFVLFLLGEAIPRRWAIEANDEMAKWLARPARLITRLTPLQLIARPLAALARRCGPRNRDEALDLVVEDELVALAEAAAEARLIENDEADIIGSIIELGDTIVREVMVPRPDMVTLESNLSVAAALSVVVDSGFTRLPVVGETADDVLGVVLSKDLVAAHLKNPSGCTISSLIREAVFVPESKRVVQLMREMQASKSHLAIVVDEYGGTAGLVSLEDILEELIGEIVDEFDREESLVQEQSDGSLLLSGRLPVDDFEKLTGITTGEGDWDTIGGFVFGLLGHVPEVGETIVHDGWELTAKEINNRRINTIGAQRRAPE</sequence>
<evidence type="ECO:0000256" key="1">
    <source>
        <dbReference type="ARBA" id="ARBA00004651"/>
    </source>
</evidence>
<dbReference type="Gene3D" id="3.10.580.10">
    <property type="entry name" value="CBS-domain"/>
    <property type="match status" value="1"/>
</dbReference>
<keyword evidence="6 9" id="KW-1133">Transmembrane helix</keyword>
<dbReference type="Gene3D" id="3.30.465.10">
    <property type="match status" value="1"/>
</dbReference>
<dbReference type="SMART" id="SM00116">
    <property type="entry name" value="CBS"/>
    <property type="match status" value="2"/>
</dbReference>
<evidence type="ECO:0000256" key="4">
    <source>
        <dbReference type="ARBA" id="ARBA00022692"/>
    </source>
</evidence>
<keyword evidence="4 9" id="KW-0812">Transmembrane</keyword>
<dbReference type="PROSITE" id="PS51371">
    <property type="entry name" value="CBS"/>
    <property type="match status" value="2"/>
</dbReference>
<name>A0A381PK02_9ZZZZ</name>
<accession>A0A381PK02</accession>
<dbReference type="SUPFAM" id="SSF54631">
    <property type="entry name" value="CBS-domain pair"/>
    <property type="match status" value="1"/>
</dbReference>
<dbReference type="CDD" id="cd04590">
    <property type="entry name" value="CBS_pair_CorC_HlyC_assoc"/>
    <property type="match status" value="1"/>
</dbReference>
<dbReference type="Pfam" id="PF00571">
    <property type="entry name" value="CBS"/>
    <property type="match status" value="2"/>
</dbReference>
<dbReference type="GO" id="GO:0050660">
    <property type="term" value="F:flavin adenine dinucleotide binding"/>
    <property type="evidence" value="ECO:0007669"/>
    <property type="project" value="InterPro"/>
</dbReference>